<dbReference type="InterPro" id="IPR000878">
    <property type="entry name" value="4pyrrol_Mease"/>
</dbReference>
<evidence type="ECO:0000313" key="10">
    <source>
        <dbReference type="EMBL" id="OBU05821.1"/>
    </source>
</evidence>
<dbReference type="CDD" id="cd11645">
    <property type="entry name" value="Precorrin_2_C20_MT"/>
    <property type="match status" value="1"/>
</dbReference>
<evidence type="ECO:0000256" key="7">
    <source>
        <dbReference type="PIRNR" id="PIRNR036427"/>
    </source>
</evidence>
<accession>A0A1B8H9T1</accession>
<dbReference type="NCBIfam" id="TIGR01467">
    <property type="entry name" value="cobI_cbiL"/>
    <property type="match status" value="1"/>
</dbReference>
<dbReference type="InterPro" id="IPR006364">
    <property type="entry name" value="CobI/CbiL/CobIJ_dom"/>
</dbReference>
<dbReference type="InterPro" id="IPR003043">
    <property type="entry name" value="Uropor_MeTrfase_CS"/>
</dbReference>
<evidence type="ECO:0000256" key="8">
    <source>
        <dbReference type="RuleBase" id="RU003960"/>
    </source>
</evidence>
<dbReference type="STRING" id="368603.AYY16_12760"/>
<proteinExistence type="inferred from homology"/>
<dbReference type="Pfam" id="PF00590">
    <property type="entry name" value="TP_methylase"/>
    <property type="match status" value="1"/>
</dbReference>
<dbReference type="InterPro" id="IPR014776">
    <property type="entry name" value="4pyrrole_Mease_sub2"/>
</dbReference>
<protein>
    <submittedName>
        <fullName evidence="10">Precorrin-2 C(20)-methyltransferase</fullName>
    </submittedName>
</protein>
<dbReference type="UniPathway" id="UPA00148"/>
<dbReference type="SUPFAM" id="SSF53790">
    <property type="entry name" value="Tetrapyrrole methylase"/>
    <property type="match status" value="1"/>
</dbReference>
<dbReference type="Gene3D" id="3.30.950.10">
    <property type="entry name" value="Methyltransferase, Cobalt-precorrin-4 Transmethylase, Domain 2"/>
    <property type="match status" value="1"/>
</dbReference>
<dbReference type="EMBL" id="LZEX01000023">
    <property type="protein sequence ID" value="OBU05821.1"/>
    <property type="molecule type" value="Genomic_DNA"/>
</dbReference>
<dbReference type="RefSeq" id="WP_067424034.1">
    <property type="nucleotide sequence ID" value="NZ_LZEX01000023.1"/>
</dbReference>
<evidence type="ECO:0000256" key="2">
    <source>
        <dbReference type="ARBA" id="ARBA00005879"/>
    </source>
</evidence>
<name>A0A1B8H9T1_9GAMM</name>
<comment type="similarity">
    <text evidence="2 7 8">Belongs to the precorrin methyltransferase family.</text>
</comment>
<reference evidence="10 11" key="1">
    <citation type="submission" date="2016-06" db="EMBL/GenBank/DDBJ databases">
        <authorList>
            <person name="Kjaerup R.B."/>
            <person name="Dalgaard T.S."/>
            <person name="Juul-Madsen H.R."/>
        </authorList>
    </citation>
    <scope>NUCLEOTIDE SEQUENCE [LARGE SCALE GENOMIC DNA]</scope>
    <source>
        <strain evidence="10 11">GCSL-Mp3</strain>
    </source>
</reference>
<keyword evidence="5 8" id="KW-0808">Transferase</keyword>
<dbReference type="InterPro" id="IPR012382">
    <property type="entry name" value="CobI/CbiL"/>
</dbReference>
<dbReference type="GO" id="GO:0030788">
    <property type="term" value="F:precorrin-2 C20-methyltransferase activity"/>
    <property type="evidence" value="ECO:0007669"/>
    <property type="project" value="InterPro"/>
</dbReference>
<feature type="domain" description="Tetrapyrrole methylase" evidence="9">
    <location>
        <begin position="11"/>
        <end position="218"/>
    </location>
</feature>
<dbReference type="InterPro" id="IPR014777">
    <property type="entry name" value="4pyrrole_Mease_sub1"/>
</dbReference>
<dbReference type="Proteomes" id="UP000092247">
    <property type="component" value="Unassembled WGS sequence"/>
</dbReference>
<keyword evidence="6" id="KW-0949">S-adenosyl-L-methionine</keyword>
<dbReference type="NCBIfam" id="NF004061">
    <property type="entry name" value="PRK05576.1-4"/>
    <property type="match status" value="1"/>
</dbReference>
<keyword evidence="4 8" id="KW-0489">Methyltransferase</keyword>
<evidence type="ECO:0000256" key="6">
    <source>
        <dbReference type="ARBA" id="ARBA00022691"/>
    </source>
</evidence>
<organism evidence="10 11">
    <name type="scientific">Morganella psychrotolerans</name>
    <dbReference type="NCBI Taxonomy" id="368603"/>
    <lineage>
        <taxon>Bacteria</taxon>
        <taxon>Pseudomonadati</taxon>
        <taxon>Pseudomonadota</taxon>
        <taxon>Gammaproteobacteria</taxon>
        <taxon>Enterobacterales</taxon>
        <taxon>Morganellaceae</taxon>
        <taxon>Morganella</taxon>
    </lineage>
</organism>
<evidence type="ECO:0000313" key="11">
    <source>
        <dbReference type="Proteomes" id="UP000092247"/>
    </source>
</evidence>
<dbReference type="GO" id="GO:0009236">
    <property type="term" value="P:cobalamin biosynthetic process"/>
    <property type="evidence" value="ECO:0007669"/>
    <property type="project" value="UniProtKB-UniRule"/>
</dbReference>
<comment type="caution">
    <text evidence="10">The sequence shown here is derived from an EMBL/GenBank/DDBJ whole genome shotgun (WGS) entry which is preliminary data.</text>
</comment>
<evidence type="ECO:0000256" key="5">
    <source>
        <dbReference type="ARBA" id="ARBA00022679"/>
    </source>
</evidence>
<evidence type="ECO:0000256" key="1">
    <source>
        <dbReference type="ARBA" id="ARBA00004953"/>
    </source>
</evidence>
<dbReference type="PROSITE" id="PS00839">
    <property type="entry name" value="SUMT_1"/>
    <property type="match status" value="1"/>
</dbReference>
<evidence type="ECO:0000256" key="3">
    <source>
        <dbReference type="ARBA" id="ARBA00022573"/>
    </source>
</evidence>
<evidence type="ECO:0000259" key="9">
    <source>
        <dbReference type="Pfam" id="PF00590"/>
    </source>
</evidence>
<comment type="pathway">
    <text evidence="1">Cofactor biosynthesis; adenosylcobalamin biosynthesis.</text>
</comment>
<dbReference type="PIRSF" id="PIRSF036427">
    <property type="entry name" value="Precrrn-2_mtase"/>
    <property type="match status" value="1"/>
</dbReference>
<gene>
    <name evidence="10" type="ORF">AYY17_05620</name>
</gene>
<evidence type="ECO:0000256" key="4">
    <source>
        <dbReference type="ARBA" id="ARBA00022603"/>
    </source>
</evidence>
<dbReference type="PANTHER" id="PTHR43467">
    <property type="entry name" value="COBALT-PRECORRIN-2 C(20)-METHYLTRANSFERASE"/>
    <property type="match status" value="1"/>
</dbReference>
<dbReference type="GO" id="GO:0032259">
    <property type="term" value="P:methylation"/>
    <property type="evidence" value="ECO:0007669"/>
    <property type="project" value="UniProtKB-KW"/>
</dbReference>
<keyword evidence="3" id="KW-0169">Cobalamin biosynthesis</keyword>
<sequence length="241" mass="26674">MNAQTEQPQGRLYAIGTGPGASDLITVRGARIISELDILYAPAGKKDAPSLAHTIVAPYITGKTTVKTYHFLMKAPQEAKEAVWDDVAKAIQEDVADGKKVGFITLGDSMLFSTWVSLLERIGNQPWLEVVPGVTSFAAIASRAVVPLAMETQSLAVMACTASPEELEHAITHHDCIVLMKVYGRLQQVRDLLRRHDLFDHAILMADATLETEQCWRRLDEIDDEQTLPYFSTVLINKTRK</sequence>
<dbReference type="PROSITE" id="PS00840">
    <property type="entry name" value="SUMT_2"/>
    <property type="match status" value="1"/>
</dbReference>
<dbReference type="Gene3D" id="3.40.1010.10">
    <property type="entry name" value="Cobalt-precorrin-4 Transmethylase, Domain 1"/>
    <property type="match status" value="1"/>
</dbReference>
<dbReference type="InterPro" id="IPR035996">
    <property type="entry name" value="4pyrrol_Methylase_sf"/>
</dbReference>
<dbReference type="PANTHER" id="PTHR43467:SF2">
    <property type="entry name" value="COBALT-PRECORRIN-2 C(20)-METHYLTRANSFERASE"/>
    <property type="match status" value="1"/>
</dbReference>
<dbReference type="AlphaFoldDB" id="A0A1B8H9T1"/>